<dbReference type="KEGG" id="fla:SY85_18750"/>
<dbReference type="EMBL" id="CP011390">
    <property type="protein sequence ID" value="ANE53599.1"/>
    <property type="molecule type" value="Genomic_DNA"/>
</dbReference>
<evidence type="ECO:0000313" key="3">
    <source>
        <dbReference type="EMBL" id="ANE53599.1"/>
    </source>
</evidence>
<dbReference type="PANTHER" id="PTHR28008">
    <property type="entry name" value="DOMAIN PROTEIN, PUTATIVE (AFU_ORTHOLOGUE AFUA_3G10980)-RELATED"/>
    <property type="match status" value="1"/>
</dbReference>
<accession>A0A172U2N6</accession>
<dbReference type="Pfam" id="PF04892">
    <property type="entry name" value="VanZ"/>
    <property type="match status" value="1"/>
</dbReference>
<feature type="transmembrane region" description="Helical" evidence="1">
    <location>
        <begin position="78"/>
        <end position="97"/>
    </location>
</feature>
<dbReference type="InterPro" id="IPR006976">
    <property type="entry name" value="VanZ-like"/>
</dbReference>
<reference evidence="3 4" key="2">
    <citation type="journal article" date="2016" name="Int. J. Syst. Evol. Microbiol.">
        <title>Flavisolibacter tropicus sp. nov., isolated from tropical soil.</title>
        <authorList>
            <person name="Lee J.J."/>
            <person name="Kang M.S."/>
            <person name="Kim G.S."/>
            <person name="Lee C.S."/>
            <person name="Lim S."/>
            <person name="Lee J."/>
            <person name="Roh S.H."/>
            <person name="Kang H."/>
            <person name="Ha J.M."/>
            <person name="Bae S."/>
            <person name="Jung H.Y."/>
            <person name="Kim M.K."/>
        </authorList>
    </citation>
    <scope>NUCLEOTIDE SEQUENCE [LARGE SCALE GENOMIC DNA]</scope>
    <source>
        <strain evidence="3 4">LCS9</strain>
    </source>
</reference>
<sequence>MLFTLPGSAFPQSGWMGKVFFDKWVHIGLFSLFTFLICWAMQISLKRGMMTAFLAAVIYGILVEVVQDQFIPNRSFDLGDWAADIVGSFIGIWFWNLKYIKK</sequence>
<organism evidence="3 4">
    <name type="scientific">Flavisolibacter tropicus</name>
    <dbReference type="NCBI Taxonomy" id="1492898"/>
    <lineage>
        <taxon>Bacteria</taxon>
        <taxon>Pseudomonadati</taxon>
        <taxon>Bacteroidota</taxon>
        <taxon>Chitinophagia</taxon>
        <taxon>Chitinophagales</taxon>
        <taxon>Chitinophagaceae</taxon>
        <taxon>Flavisolibacter</taxon>
    </lineage>
</organism>
<feature type="transmembrane region" description="Helical" evidence="1">
    <location>
        <begin position="24"/>
        <end position="41"/>
    </location>
</feature>
<protein>
    <recommendedName>
        <fullName evidence="2">VanZ-like domain-containing protein</fullName>
    </recommendedName>
</protein>
<keyword evidence="1" id="KW-0812">Transmembrane</keyword>
<dbReference type="NCBIfam" id="NF037970">
    <property type="entry name" value="vanZ_1"/>
    <property type="match status" value="1"/>
</dbReference>
<feature type="transmembrane region" description="Helical" evidence="1">
    <location>
        <begin position="48"/>
        <end position="66"/>
    </location>
</feature>
<gene>
    <name evidence="3" type="ORF">SY85_18750</name>
</gene>
<keyword evidence="4" id="KW-1185">Reference proteome</keyword>
<dbReference type="PANTHER" id="PTHR28008:SF1">
    <property type="entry name" value="DOMAIN PROTEIN, PUTATIVE (AFU_ORTHOLOGUE AFUA_3G10980)-RELATED"/>
    <property type="match status" value="1"/>
</dbReference>
<feature type="domain" description="VanZ-like" evidence="2">
    <location>
        <begin position="24"/>
        <end position="97"/>
    </location>
</feature>
<keyword evidence="1" id="KW-0472">Membrane</keyword>
<dbReference type="Proteomes" id="UP000077177">
    <property type="component" value="Chromosome"/>
</dbReference>
<dbReference type="AlphaFoldDB" id="A0A172U2N6"/>
<evidence type="ECO:0000313" key="4">
    <source>
        <dbReference type="Proteomes" id="UP000077177"/>
    </source>
</evidence>
<evidence type="ECO:0000259" key="2">
    <source>
        <dbReference type="Pfam" id="PF04892"/>
    </source>
</evidence>
<proteinExistence type="predicted"/>
<keyword evidence="1" id="KW-1133">Transmembrane helix</keyword>
<name>A0A172U2N6_9BACT</name>
<evidence type="ECO:0000256" key="1">
    <source>
        <dbReference type="SAM" id="Phobius"/>
    </source>
</evidence>
<reference evidence="4" key="1">
    <citation type="submission" date="2015-01" db="EMBL/GenBank/DDBJ databases">
        <title>Flavisolibacter sp./LCS9/ whole genome sequencing.</title>
        <authorList>
            <person name="Kim M.K."/>
            <person name="Srinivasan S."/>
            <person name="Lee J.-J."/>
        </authorList>
    </citation>
    <scope>NUCLEOTIDE SEQUENCE [LARGE SCALE GENOMIC DNA]</scope>
    <source>
        <strain evidence="4">LCS9</strain>
    </source>
</reference>